<dbReference type="InterPro" id="IPR011495">
    <property type="entry name" value="Sig_transdc_His_kin_sub2_dim/P"/>
</dbReference>
<dbReference type="PROSITE" id="PS50112">
    <property type="entry name" value="PAS"/>
    <property type="match status" value="2"/>
</dbReference>
<keyword evidence="5" id="KW-0547">Nucleotide-binding</keyword>
<dbReference type="InterPro" id="IPR000014">
    <property type="entry name" value="PAS"/>
</dbReference>
<dbReference type="Gene3D" id="3.30.565.10">
    <property type="entry name" value="Histidine kinase-like ATPase, C-terminal domain"/>
    <property type="match status" value="1"/>
</dbReference>
<protein>
    <recommendedName>
        <fullName evidence="2">histidine kinase</fullName>
        <ecNumber evidence="2">2.7.13.3</ecNumber>
    </recommendedName>
</protein>
<dbReference type="NCBIfam" id="TIGR00229">
    <property type="entry name" value="sensory_box"/>
    <property type="match status" value="3"/>
</dbReference>
<gene>
    <name evidence="11" type="ORF">NATSA_04775</name>
</gene>
<keyword evidence="3" id="KW-0597">Phosphoprotein</keyword>
<dbReference type="Pfam" id="PF13426">
    <property type="entry name" value="PAS_9"/>
    <property type="match status" value="2"/>
</dbReference>
<dbReference type="Pfam" id="PF07568">
    <property type="entry name" value="HisKA_2"/>
    <property type="match status" value="1"/>
</dbReference>
<evidence type="ECO:0000313" key="11">
    <source>
        <dbReference type="EMBL" id="MBP3191975.1"/>
    </source>
</evidence>
<keyword evidence="12" id="KW-1185">Reference proteome</keyword>
<keyword evidence="6" id="KW-0418">Kinase</keyword>
<evidence type="ECO:0000256" key="3">
    <source>
        <dbReference type="ARBA" id="ARBA00022553"/>
    </source>
</evidence>
<dbReference type="Gene3D" id="3.30.450.20">
    <property type="entry name" value="PAS domain"/>
    <property type="match status" value="5"/>
</dbReference>
<sequence length="879" mass="100174">MAHVHYKDLIKSAPYGYAWHKIVLDDHGRPCDYVFLDVNKEFERLTGLKGSEICNRPVTEVIPDIANDEFDWIGKYGDIALNKGELMFEQYFGHLQRWYRVQAYSPKKHFFSTIFVDITNFKRAEDEQDLLVDNIGTQIWYLKDCEHYGRVNQAHADFLGIPKHQIQDKSLYQFLNKTEADICYANNCQIFDKKAPVTTEEWATNGKGERRLLRVTKNPKRDRYGNVEFLACTAEDITGRRRAKQALRQSEEKFRQIFQNSPLGIFHFSADGIITDCNENFVKIIGSERDVLVGLNMSDLPDTKVKSAVSKALAGDISTYDGEYESVTSGKITPLRGIFAPIKSEHQAIKGGIGIIEDITDRKKAEKELKVSEQQLRSLVEGIDETIFVVDCNDIIVEFSQPQSRTLYRPKEDFLGKHLDDIEFPEPARAKIWNALKYTRRTGEYSNVEYYVDLPDKRLWHDMNITAARDYEGNRILIGVVRDVTRRKDAELTIREREASYRQLFEDSPVSLIEMDYSMVKEQMDRMKLELDTDLGSWLQNNPEKALNLMGEVVVCDVNKTAVTEHKADSKEQLLDALDRVFHEGSMHNYITVLKLIARGGTEAAFEHKHRAFDGSELIFDIHWSVMSGHESSYSRVIISAMNITDRKKAEALIQKNLREKNVLLSEIHHRVKNNMAVISSLLTLQSDFQAGQDPLTMLRDTCNRIRSMALVHELVYEDQNFAEIRFDELLKRLADNIKQIYGSHDKDISVNITCDDLMLEMNQSVPCTLLANELITNACLHAFDGNDSGVIDVICHKDGECCKLVVRDDGKGVADTAALETPESFGYTIIHGLVQQIGGIIDIASGDTGLSVEIRFKPHKPFYTGMKEKKEAATPGCC</sequence>
<dbReference type="PANTHER" id="PTHR41523:SF8">
    <property type="entry name" value="ETHYLENE RESPONSE SENSOR PROTEIN"/>
    <property type="match status" value="1"/>
</dbReference>
<accession>A0A8J7UU30</accession>
<dbReference type="SUPFAM" id="SSF55785">
    <property type="entry name" value="PYP-like sensor domain (PAS domain)"/>
    <property type="match status" value="5"/>
</dbReference>
<dbReference type="InterPro" id="IPR035965">
    <property type="entry name" value="PAS-like_dom_sf"/>
</dbReference>
<dbReference type="EMBL" id="JAFIDN010000003">
    <property type="protein sequence ID" value="MBP3191975.1"/>
    <property type="molecule type" value="Genomic_DNA"/>
</dbReference>
<dbReference type="InterPro" id="IPR013656">
    <property type="entry name" value="PAS_4"/>
</dbReference>
<evidence type="ECO:0000313" key="12">
    <source>
        <dbReference type="Proteomes" id="UP000673975"/>
    </source>
</evidence>
<dbReference type="InterPro" id="IPR000700">
    <property type="entry name" value="PAS-assoc_C"/>
</dbReference>
<dbReference type="SMART" id="SM00091">
    <property type="entry name" value="PAS"/>
    <property type="match status" value="2"/>
</dbReference>
<evidence type="ECO:0000256" key="8">
    <source>
        <dbReference type="ARBA" id="ARBA00023026"/>
    </source>
</evidence>
<evidence type="ECO:0000256" key="2">
    <source>
        <dbReference type="ARBA" id="ARBA00012438"/>
    </source>
</evidence>
<reference evidence="11" key="1">
    <citation type="submission" date="2021-02" db="EMBL/GenBank/DDBJ databases">
        <title>Natronogracilivirga saccharolytica gen. nov. sp. nov. a new anaerobic, haloalkiliphilic carbohydrate-fermenting bacterium from soda lake and proposing of Cyclonatronumiaceae fam. nov. in the phylum Balneolaeota.</title>
        <authorList>
            <person name="Zhilina T.N."/>
            <person name="Sorokin D.Y."/>
            <person name="Zavarzina D.G."/>
            <person name="Toshchakov S.V."/>
            <person name="Kublanov I.V."/>
        </authorList>
    </citation>
    <scope>NUCLEOTIDE SEQUENCE</scope>
    <source>
        <strain evidence="11">Z-1702</strain>
    </source>
</reference>
<evidence type="ECO:0000256" key="1">
    <source>
        <dbReference type="ARBA" id="ARBA00000085"/>
    </source>
</evidence>
<dbReference type="SUPFAM" id="SSF55874">
    <property type="entry name" value="ATPase domain of HSP90 chaperone/DNA topoisomerase II/histidine kinase"/>
    <property type="match status" value="1"/>
</dbReference>
<evidence type="ECO:0000256" key="4">
    <source>
        <dbReference type="ARBA" id="ARBA00022679"/>
    </source>
</evidence>
<comment type="catalytic activity">
    <reaction evidence="1">
        <text>ATP + protein L-histidine = ADP + protein N-phospho-L-histidine.</text>
        <dbReference type="EC" id="2.7.13.3"/>
    </reaction>
</comment>
<evidence type="ECO:0000256" key="6">
    <source>
        <dbReference type="ARBA" id="ARBA00022777"/>
    </source>
</evidence>
<evidence type="ECO:0000256" key="7">
    <source>
        <dbReference type="ARBA" id="ARBA00022840"/>
    </source>
</evidence>
<dbReference type="Pfam" id="PF13188">
    <property type="entry name" value="PAS_8"/>
    <property type="match status" value="1"/>
</dbReference>
<proteinExistence type="predicted"/>
<evidence type="ECO:0000259" key="9">
    <source>
        <dbReference type="PROSITE" id="PS50112"/>
    </source>
</evidence>
<dbReference type="EC" id="2.7.13.3" evidence="2"/>
<dbReference type="InterPro" id="IPR036890">
    <property type="entry name" value="HATPase_C_sf"/>
</dbReference>
<name>A0A8J7UU30_9BACT</name>
<dbReference type="PANTHER" id="PTHR41523">
    <property type="entry name" value="TWO-COMPONENT SYSTEM SENSOR PROTEIN"/>
    <property type="match status" value="1"/>
</dbReference>
<evidence type="ECO:0000259" key="10">
    <source>
        <dbReference type="PROSITE" id="PS50113"/>
    </source>
</evidence>
<keyword evidence="7" id="KW-0067">ATP-binding</keyword>
<dbReference type="PROSITE" id="PS50113">
    <property type="entry name" value="PAC"/>
    <property type="match status" value="3"/>
</dbReference>
<comment type="caution">
    <text evidence="11">The sequence shown here is derived from an EMBL/GenBank/DDBJ whole genome shotgun (WGS) entry which is preliminary data.</text>
</comment>
<keyword evidence="8" id="KW-0843">Virulence</keyword>
<dbReference type="GO" id="GO:0005524">
    <property type="term" value="F:ATP binding"/>
    <property type="evidence" value="ECO:0007669"/>
    <property type="project" value="UniProtKB-KW"/>
</dbReference>
<dbReference type="RefSeq" id="WP_210510875.1">
    <property type="nucleotide sequence ID" value="NZ_JAFIDN010000003.1"/>
</dbReference>
<dbReference type="Proteomes" id="UP000673975">
    <property type="component" value="Unassembled WGS sequence"/>
</dbReference>
<dbReference type="CDD" id="cd00130">
    <property type="entry name" value="PAS"/>
    <property type="match status" value="3"/>
</dbReference>
<feature type="domain" description="PAC" evidence="10">
    <location>
        <begin position="441"/>
        <end position="496"/>
    </location>
</feature>
<organism evidence="11 12">
    <name type="scientific">Natronogracilivirga saccharolytica</name>
    <dbReference type="NCBI Taxonomy" id="2812953"/>
    <lineage>
        <taxon>Bacteria</taxon>
        <taxon>Pseudomonadati</taxon>
        <taxon>Balneolota</taxon>
        <taxon>Balneolia</taxon>
        <taxon>Balneolales</taxon>
        <taxon>Cyclonatronaceae</taxon>
        <taxon>Natronogracilivirga</taxon>
    </lineage>
</organism>
<keyword evidence="4" id="KW-0808">Transferase</keyword>
<feature type="domain" description="PAC" evidence="10">
    <location>
        <begin position="197"/>
        <end position="249"/>
    </location>
</feature>
<dbReference type="GO" id="GO:0004673">
    <property type="term" value="F:protein histidine kinase activity"/>
    <property type="evidence" value="ECO:0007669"/>
    <property type="project" value="UniProtKB-EC"/>
</dbReference>
<feature type="domain" description="PAC" evidence="10">
    <location>
        <begin position="318"/>
        <end position="371"/>
    </location>
</feature>
<dbReference type="Pfam" id="PF08448">
    <property type="entry name" value="PAS_4"/>
    <property type="match status" value="1"/>
</dbReference>
<feature type="domain" description="PAS" evidence="9">
    <location>
        <begin position="250"/>
        <end position="294"/>
    </location>
</feature>
<dbReference type="AlphaFoldDB" id="A0A8J7UU30"/>
<feature type="domain" description="PAS" evidence="9">
    <location>
        <begin position="372"/>
        <end position="426"/>
    </location>
</feature>
<evidence type="ECO:0000256" key="5">
    <source>
        <dbReference type="ARBA" id="ARBA00022741"/>
    </source>
</evidence>